<dbReference type="RefSeq" id="WP_146109726.1">
    <property type="nucleotide sequence ID" value="NZ_PVEO01000004.1"/>
</dbReference>
<reference evidence="2 3" key="1">
    <citation type="submission" date="2018-02" db="EMBL/GenBank/DDBJ databases">
        <title>Genomic Encyclopedia of Archaeal and Bacterial Type Strains, Phase II (KMG-II): from individual species to whole genera.</title>
        <authorList>
            <person name="Goeker M."/>
        </authorList>
    </citation>
    <scope>NUCLEOTIDE SEQUENCE [LARGE SCALE GENOMIC DNA]</scope>
    <source>
        <strain evidence="2 3">DSM 21165</strain>
    </source>
</reference>
<dbReference type="AlphaFoldDB" id="A0A362XAE4"/>
<dbReference type="InterPro" id="IPR012334">
    <property type="entry name" value="Pectin_lyas_fold"/>
</dbReference>
<gene>
    <name evidence="2" type="ORF">CLV33_104208</name>
</gene>
<name>A0A362XAE4_9FLAO</name>
<dbReference type="Proteomes" id="UP000251545">
    <property type="component" value="Unassembled WGS sequence"/>
</dbReference>
<feature type="signal peptide" evidence="1">
    <location>
        <begin position="1"/>
        <end position="22"/>
    </location>
</feature>
<accession>A0A362XAE4</accession>
<evidence type="ECO:0000313" key="3">
    <source>
        <dbReference type="Proteomes" id="UP000251545"/>
    </source>
</evidence>
<dbReference type="InterPro" id="IPR011050">
    <property type="entry name" value="Pectin_lyase_fold/virulence"/>
</dbReference>
<dbReference type="Gene3D" id="2.160.20.10">
    <property type="entry name" value="Single-stranded right-handed beta-helix, Pectin lyase-like"/>
    <property type="match status" value="1"/>
</dbReference>
<dbReference type="SUPFAM" id="SSF51126">
    <property type="entry name" value="Pectin lyase-like"/>
    <property type="match status" value="1"/>
</dbReference>
<dbReference type="PROSITE" id="PS51257">
    <property type="entry name" value="PROKAR_LIPOPROTEIN"/>
    <property type="match status" value="1"/>
</dbReference>
<organism evidence="2 3">
    <name type="scientific">Jejuia pallidilutea</name>
    <dbReference type="NCBI Taxonomy" id="504487"/>
    <lineage>
        <taxon>Bacteria</taxon>
        <taxon>Pseudomonadati</taxon>
        <taxon>Bacteroidota</taxon>
        <taxon>Flavobacteriia</taxon>
        <taxon>Flavobacteriales</taxon>
        <taxon>Flavobacteriaceae</taxon>
        <taxon>Jejuia</taxon>
    </lineage>
</organism>
<evidence type="ECO:0000313" key="2">
    <source>
        <dbReference type="EMBL" id="PQV49001.1"/>
    </source>
</evidence>
<proteinExistence type="predicted"/>
<comment type="caution">
    <text evidence="2">The sequence shown here is derived from an EMBL/GenBank/DDBJ whole genome shotgun (WGS) entry which is preliminary data.</text>
</comment>
<protein>
    <recommendedName>
        <fullName evidence="4">Parallel beta helix pectate lyase-like protein</fullName>
    </recommendedName>
</protein>
<evidence type="ECO:0008006" key="4">
    <source>
        <dbReference type="Google" id="ProtNLM"/>
    </source>
</evidence>
<dbReference type="EMBL" id="PVEO01000004">
    <property type="protein sequence ID" value="PQV49001.1"/>
    <property type="molecule type" value="Genomic_DNA"/>
</dbReference>
<sequence>MIKQTFTVLSVLLMIFSCRAQLAVKPSNVIEISSITELKAYINQDNVHVKLKAGNYQIDSAEKIRFIEITGNNSYFDMRGARFMVDTKLFDRPDLIKSDDGNSMYCAIEISGNHVMLEGLYIETYGHTPGRQSKNKIFNLVGEHVTLKDVEVRTTGSSPWGYGYLYGLGGGDVRKMNGIRIGYPAKNVKLLGCKVHMRAMGHAIFLQGAENTLIEGCEVDGLLRTTDAMLAETSGYGFDKNFYAAKGNYIEGTIVAEDGKILPGEIISLSEDGIRMYPEYNGHKTINTTIKNCTVTQMRRGICTGLSTSGDTIIDCVVRDCVATGYNIGNEDVVINCSADAKYGEAFCIPYTNAKNAKVEMTILDSRNGLANNLLAKINGTGHSVVIKTDNSDYIPDTMAIKLSVWEGYGNFNENATMHATDITLDNQTSAEVITFKGTENLKIKSVGKVREATDSENVINEGNRTKR</sequence>
<keyword evidence="1" id="KW-0732">Signal</keyword>
<evidence type="ECO:0000256" key="1">
    <source>
        <dbReference type="SAM" id="SignalP"/>
    </source>
</evidence>
<feature type="chain" id="PRO_5017009480" description="Parallel beta helix pectate lyase-like protein" evidence="1">
    <location>
        <begin position="23"/>
        <end position="468"/>
    </location>
</feature>